<feature type="repeat" description="TPR" evidence="1">
    <location>
        <begin position="366"/>
        <end position="399"/>
    </location>
</feature>
<dbReference type="AlphaFoldDB" id="A0A1N6H816"/>
<dbReference type="EMBL" id="FSRC01000003">
    <property type="protein sequence ID" value="SIO15903.1"/>
    <property type="molecule type" value="Genomic_DNA"/>
</dbReference>
<dbReference type="RefSeq" id="WP_074226406.1">
    <property type="nucleotide sequence ID" value="NZ_FSRC01000003.1"/>
</dbReference>
<gene>
    <name evidence="3" type="ORF">SAMN05444394_3631</name>
</gene>
<proteinExistence type="predicted"/>
<dbReference type="InterPro" id="IPR011990">
    <property type="entry name" value="TPR-like_helical_dom_sf"/>
</dbReference>
<keyword evidence="4" id="KW-1185">Reference proteome</keyword>
<dbReference type="Gene3D" id="1.25.40.10">
    <property type="entry name" value="Tetratricopeptide repeat domain"/>
    <property type="match status" value="1"/>
</dbReference>
<accession>A0A1N6H816</accession>
<dbReference type="InterPro" id="IPR000073">
    <property type="entry name" value="AB_hydrolase_1"/>
</dbReference>
<feature type="domain" description="AB hydrolase-1" evidence="2">
    <location>
        <begin position="50"/>
        <end position="170"/>
    </location>
</feature>
<dbReference type="Gene3D" id="3.40.50.1820">
    <property type="entry name" value="alpha/beta hydrolase"/>
    <property type="match status" value="1"/>
</dbReference>
<keyword evidence="1" id="KW-0802">TPR repeat</keyword>
<evidence type="ECO:0000256" key="1">
    <source>
        <dbReference type="PROSITE-ProRule" id="PRU00339"/>
    </source>
</evidence>
<dbReference type="PROSITE" id="PS50005">
    <property type="entry name" value="TPR"/>
    <property type="match status" value="2"/>
</dbReference>
<sequence length="422" mass="47773">MRHIFLFVLLFLFYFSSSGFAQNELILISVNGRQVEVKSSGLEERKLLQPVVIFEAGLGENLSIWDQVFNQVSDFAPVLSYNRAGIGKSEASSETITIASRVEELEGLLKEMKIDPPYLLVGNNWGSLITKDFLVKHPEDVLGTLFLDPIVELDNQQGMADYFEMEGLDGGVISSEYIEFLNSRMRYTESGVQNEVTAFLSLLIENKVTWDSEELPNKQTTVLLGNANDVFPMMGKLSMDSKEFHKKLMEGKVAFFEENLLGKRNTTLVLSSGSMNILPYQKPLQISSNIRHLMYEDMSGQIMNAGLKLNAKDFHAFLDGIETYVPASLRTERVYNMLGYSLMRHDQYEQAQVLFKKNMENHPESANVYDSYGDGLLAIGKIEEAIPFYEKAIELGTVESHRDLELFRKNLAKTKEMIASQN</sequence>
<dbReference type="Proteomes" id="UP000185221">
    <property type="component" value="Unassembled WGS sequence"/>
</dbReference>
<organism evidence="3 4">
    <name type="scientific">Algoriphagus halophilus</name>
    <dbReference type="NCBI Taxonomy" id="226505"/>
    <lineage>
        <taxon>Bacteria</taxon>
        <taxon>Pseudomonadati</taxon>
        <taxon>Bacteroidota</taxon>
        <taxon>Cytophagia</taxon>
        <taxon>Cytophagales</taxon>
        <taxon>Cyclobacteriaceae</taxon>
        <taxon>Algoriphagus</taxon>
    </lineage>
</organism>
<dbReference type="STRING" id="226505.SAMN05444394_3631"/>
<evidence type="ECO:0000313" key="4">
    <source>
        <dbReference type="Proteomes" id="UP000185221"/>
    </source>
</evidence>
<dbReference type="InterPro" id="IPR019734">
    <property type="entry name" value="TPR_rpt"/>
</dbReference>
<evidence type="ECO:0000259" key="2">
    <source>
        <dbReference type="Pfam" id="PF00561"/>
    </source>
</evidence>
<dbReference type="SUPFAM" id="SSF48452">
    <property type="entry name" value="TPR-like"/>
    <property type="match status" value="1"/>
</dbReference>
<reference evidence="4" key="1">
    <citation type="submission" date="2016-11" db="EMBL/GenBank/DDBJ databases">
        <authorList>
            <person name="Varghese N."/>
            <person name="Submissions S."/>
        </authorList>
    </citation>
    <scope>NUCLEOTIDE SEQUENCE [LARGE SCALE GENOMIC DNA]</scope>
    <source>
        <strain evidence="4">DSM 15292</strain>
    </source>
</reference>
<dbReference type="InterPro" id="IPR029058">
    <property type="entry name" value="AB_hydrolase_fold"/>
</dbReference>
<dbReference type="SUPFAM" id="SSF53474">
    <property type="entry name" value="alpha/beta-Hydrolases"/>
    <property type="match status" value="1"/>
</dbReference>
<evidence type="ECO:0000313" key="3">
    <source>
        <dbReference type="EMBL" id="SIO15903.1"/>
    </source>
</evidence>
<protein>
    <recommendedName>
        <fullName evidence="2">AB hydrolase-1 domain-containing protein</fullName>
    </recommendedName>
</protein>
<dbReference type="Pfam" id="PF00561">
    <property type="entry name" value="Abhydrolase_1"/>
    <property type="match status" value="1"/>
</dbReference>
<dbReference type="OrthoDB" id="59888at2"/>
<feature type="repeat" description="TPR" evidence="1">
    <location>
        <begin position="332"/>
        <end position="365"/>
    </location>
</feature>
<name>A0A1N6H816_9BACT</name>